<evidence type="ECO:0000313" key="5">
    <source>
        <dbReference type="Proteomes" id="UP000286931"/>
    </source>
</evidence>
<dbReference type="InterPro" id="IPR018148">
    <property type="entry name" value="Methylglyoxal_synth_AS"/>
</dbReference>
<dbReference type="CDD" id="cd01422">
    <property type="entry name" value="MGS"/>
    <property type="match status" value="1"/>
</dbReference>
<dbReference type="SUPFAM" id="SSF52335">
    <property type="entry name" value="Methylglyoxal synthase-like"/>
    <property type="match status" value="1"/>
</dbReference>
<feature type="compositionally biased region" description="Basic and acidic residues" evidence="2">
    <location>
        <begin position="9"/>
        <end position="29"/>
    </location>
</feature>
<feature type="binding site" evidence="1">
    <location>
        <position position="116"/>
    </location>
    <ligand>
        <name>substrate</name>
    </ligand>
</feature>
<dbReference type="HAMAP" id="MF_00549">
    <property type="entry name" value="Methylglyoxal_synth"/>
    <property type="match status" value="1"/>
</dbReference>
<dbReference type="NCBIfam" id="NF003559">
    <property type="entry name" value="PRK05234.1"/>
    <property type="match status" value="1"/>
</dbReference>
<comment type="function">
    <text evidence="1">Catalyzes the formation of methylglyoxal from dihydroxyacetone phosphate.</text>
</comment>
<feature type="binding site" evidence="1">
    <location>
        <position position="41"/>
    </location>
    <ligand>
        <name>substrate</name>
    </ligand>
</feature>
<dbReference type="Gene3D" id="3.40.50.1380">
    <property type="entry name" value="Methylglyoxal synthase-like domain"/>
    <property type="match status" value="1"/>
</dbReference>
<feature type="domain" description="MGS-like" evidence="3">
    <location>
        <begin position="24"/>
        <end position="169"/>
    </location>
</feature>
<accession>A0A401YJ24</accession>
<dbReference type="GO" id="GO:0008929">
    <property type="term" value="F:methylglyoxal synthase activity"/>
    <property type="evidence" value="ECO:0007669"/>
    <property type="project" value="UniProtKB-UniRule"/>
</dbReference>
<evidence type="ECO:0000259" key="3">
    <source>
        <dbReference type="PROSITE" id="PS51855"/>
    </source>
</evidence>
<dbReference type="PROSITE" id="PS51855">
    <property type="entry name" value="MGS"/>
    <property type="match status" value="1"/>
</dbReference>
<dbReference type="PANTHER" id="PTHR30492">
    <property type="entry name" value="METHYLGLYOXAL SYNTHASE"/>
    <property type="match status" value="1"/>
</dbReference>
<dbReference type="GO" id="GO:0005829">
    <property type="term" value="C:cytosol"/>
    <property type="evidence" value="ECO:0007669"/>
    <property type="project" value="TreeGrafter"/>
</dbReference>
<proteinExistence type="inferred from homology"/>
<feature type="region of interest" description="Disordered" evidence="2">
    <location>
        <begin position="1"/>
        <end position="29"/>
    </location>
</feature>
<sequence length="169" mass="18641">MTRPNDLLDPERHELREVSEAPGPHEPRERGIALVAHDRCKPEMLAWARIHRETLARHRLYATGTTGGILADELDLEIIRFRSGPLGGDQQIGSRIAEGDVDLLVFFWDPLSPQPHEPDVRALLRLAVLADIPVACNRATADFVITSPLLVAADDPDRPESPVFAPLAA</sequence>
<comment type="catalytic activity">
    <reaction evidence="1">
        <text>dihydroxyacetone phosphate = methylglyoxal + phosphate</text>
        <dbReference type="Rhea" id="RHEA:17937"/>
        <dbReference type="ChEBI" id="CHEBI:17158"/>
        <dbReference type="ChEBI" id="CHEBI:43474"/>
        <dbReference type="ChEBI" id="CHEBI:57642"/>
        <dbReference type="EC" id="4.2.3.3"/>
    </reaction>
</comment>
<dbReference type="NCBIfam" id="TIGR00160">
    <property type="entry name" value="MGSA"/>
    <property type="match status" value="1"/>
</dbReference>
<organism evidence="4 5">
    <name type="scientific">Embleya hyalina</name>
    <dbReference type="NCBI Taxonomy" id="516124"/>
    <lineage>
        <taxon>Bacteria</taxon>
        <taxon>Bacillati</taxon>
        <taxon>Actinomycetota</taxon>
        <taxon>Actinomycetes</taxon>
        <taxon>Kitasatosporales</taxon>
        <taxon>Streptomycetaceae</taxon>
        <taxon>Embleya</taxon>
    </lineage>
</organism>
<protein>
    <recommendedName>
        <fullName evidence="1">Methylglyoxal synthase</fullName>
        <shortName evidence="1">MGS</shortName>
        <ecNumber evidence="1">4.2.3.3</ecNumber>
    </recommendedName>
</protein>
<feature type="binding site" evidence="1">
    <location>
        <position position="37"/>
    </location>
    <ligand>
        <name>substrate</name>
    </ligand>
</feature>
<feature type="binding site" evidence="1">
    <location>
        <begin position="83"/>
        <end position="84"/>
    </location>
    <ligand>
        <name>substrate</name>
    </ligand>
</feature>
<dbReference type="GO" id="GO:0019242">
    <property type="term" value="P:methylglyoxal biosynthetic process"/>
    <property type="evidence" value="ECO:0007669"/>
    <property type="project" value="UniProtKB-UniRule"/>
</dbReference>
<dbReference type="EC" id="4.2.3.3" evidence="1"/>
<dbReference type="InterPro" id="IPR011607">
    <property type="entry name" value="MGS-like_dom"/>
</dbReference>
<feature type="binding site" evidence="1">
    <location>
        <begin position="63"/>
        <end position="66"/>
    </location>
    <ligand>
        <name>substrate</name>
    </ligand>
</feature>
<evidence type="ECO:0000313" key="4">
    <source>
        <dbReference type="EMBL" id="GCD94622.1"/>
    </source>
</evidence>
<evidence type="ECO:0000256" key="2">
    <source>
        <dbReference type="SAM" id="MobiDB-lite"/>
    </source>
</evidence>
<dbReference type="PROSITE" id="PS01335">
    <property type="entry name" value="METHYLGLYOXAL_SYNTH"/>
    <property type="match status" value="1"/>
</dbReference>
<name>A0A401YJ24_9ACTN</name>
<evidence type="ECO:0000256" key="1">
    <source>
        <dbReference type="HAMAP-Rule" id="MF_00549"/>
    </source>
</evidence>
<feature type="active site" description="Proton donor/acceptor" evidence="1">
    <location>
        <position position="89"/>
    </location>
</feature>
<reference evidence="4 5" key="1">
    <citation type="submission" date="2018-12" db="EMBL/GenBank/DDBJ databases">
        <title>Draft genome sequence of Embleya hyalina NBRC 13850T.</title>
        <authorList>
            <person name="Komaki H."/>
            <person name="Hosoyama A."/>
            <person name="Kimura A."/>
            <person name="Ichikawa N."/>
            <person name="Tamura T."/>
        </authorList>
    </citation>
    <scope>NUCLEOTIDE SEQUENCE [LARGE SCALE GENOMIC DNA]</scope>
    <source>
        <strain evidence="4 5">NBRC 13850</strain>
    </source>
</reference>
<dbReference type="InterPro" id="IPR036914">
    <property type="entry name" value="MGS-like_dom_sf"/>
</dbReference>
<dbReference type="AlphaFoldDB" id="A0A401YJ24"/>
<dbReference type="PANTHER" id="PTHR30492:SF0">
    <property type="entry name" value="METHYLGLYOXAL SYNTHASE"/>
    <property type="match status" value="1"/>
</dbReference>
<dbReference type="EMBL" id="BIFH01000016">
    <property type="protein sequence ID" value="GCD94622.1"/>
    <property type="molecule type" value="Genomic_DNA"/>
</dbReference>
<dbReference type="SMART" id="SM00851">
    <property type="entry name" value="MGS"/>
    <property type="match status" value="1"/>
</dbReference>
<comment type="similarity">
    <text evidence="1">Belongs to the methylglyoxal synthase family.</text>
</comment>
<comment type="caution">
    <text evidence="4">The sequence shown here is derived from an EMBL/GenBank/DDBJ whole genome shotgun (WGS) entry which is preliminary data.</text>
</comment>
<dbReference type="Proteomes" id="UP000286931">
    <property type="component" value="Unassembled WGS sequence"/>
</dbReference>
<dbReference type="InterPro" id="IPR004363">
    <property type="entry name" value="Methylgl_synth"/>
</dbReference>
<keyword evidence="1" id="KW-0456">Lyase</keyword>
<dbReference type="Pfam" id="PF02142">
    <property type="entry name" value="MGS"/>
    <property type="match status" value="1"/>
</dbReference>
<keyword evidence="5" id="KW-1185">Reference proteome</keyword>
<gene>
    <name evidence="1 4" type="primary">mgsA</name>
    <name evidence="4" type="ORF">EHYA_02291</name>
</gene>